<dbReference type="InterPro" id="IPR005844">
    <property type="entry name" value="A-D-PHexomutase_a/b/a-I"/>
</dbReference>
<keyword evidence="6" id="KW-0413">Isomerase</keyword>
<evidence type="ECO:0008006" key="10">
    <source>
        <dbReference type="Google" id="ProtNLM"/>
    </source>
</evidence>
<feature type="domain" description="Alpha-D-phosphohexomutase alpha/beta/alpha" evidence="8">
    <location>
        <begin position="146"/>
        <end position="218"/>
    </location>
</feature>
<dbReference type="InterPro" id="IPR016055">
    <property type="entry name" value="A-D-PHexomutase_a/b/a-I/II/III"/>
</dbReference>
<dbReference type="GO" id="GO:0046872">
    <property type="term" value="F:metal ion binding"/>
    <property type="evidence" value="ECO:0007669"/>
    <property type="project" value="UniProtKB-KW"/>
</dbReference>
<evidence type="ECO:0000259" key="7">
    <source>
        <dbReference type="Pfam" id="PF02878"/>
    </source>
</evidence>
<comment type="cofactor">
    <cofactor evidence="1">
        <name>Mg(2+)</name>
        <dbReference type="ChEBI" id="CHEBI:18420"/>
    </cofactor>
</comment>
<dbReference type="InterPro" id="IPR005841">
    <property type="entry name" value="Alpha-D-phosphohexomutase_SF"/>
</dbReference>
<gene>
    <name evidence="9" type="ORF">S01H1_39403</name>
</gene>
<evidence type="ECO:0000256" key="6">
    <source>
        <dbReference type="ARBA" id="ARBA00023235"/>
    </source>
</evidence>
<proteinExistence type="inferred from homology"/>
<evidence type="ECO:0000256" key="1">
    <source>
        <dbReference type="ARBA" id="ARBA00001946"/>
    </source>
</evidence>
<evidence type="ECO:0000256" key="3">
    <source>
        <dbReference type="ARBA" id="ARBA00022553"/>
    </source>
</evidence>
<organism evidence="9">
    <name type="scientific">marine sediment metagenome</name>
    <dbReference type="NCBI Taxonomy" id="412755"/>
    <lineage>
        <taxon>unclassified sequences</taxon>
        <taxon>metagenomes</taxon>
        <taxon>ecological metagenomes</taxon>
    </lineage>
</organism>
<feature type="non-terminal residue" evidence="9">
    <location>
        <position position="220"/>
    </location>
</feature>
<evidence type="ECO:0000256" key="4">
    <source>
        <dbReference type="ARBA" id="ARBA00022723"/>
    </source>
</evidence>
<evidence type="ECO:0000259" key="8">
    <source>
        <dbReference type="Pfam" id="PF02879"/>
    </source>
</evidence>
<keyword evidence="5" id="KW-0460">Magnesium</keyword>
<dbReference type="AlphaFoldDB" id="X0V327"/>
<dbReference type="Pfam" id="PF02878">
    <property type="entry name" value="PGM_PMM_I"/>
    <property type="match status" value="1"/>
</dbReference>
<dbReference type="PANTHER" id="PTHR43771:SF1">
    <property type="entry name" value="PHOSPHOMANNOMUTASE"/>
    <property type="match status" value="1"/>
</dbReference>
<evidence type="ECO:0000256" key="2">
    <source>
        <dbReference type="ARBA" id="ARBA00010231"/>
    </source>
</evidence>
<dbReference type="PRINTS" id="PR00509">
    <property type="entry name" value="PGMPMM"/>
</dbReference>
<evidence type="ECO:0000313" key="9">
    <source>
        <dbReference type="EMBL" id="GAG12519.1"/>
    </source>
</evidence>
<dbReference type="GO" id="GO:0005975">
    <property type="term" value="P:carbohydrate metabolic process"/>
    <property type="evidence" value="ECO:0007669"/>
    <property type="project" value="InterPro"/>
</dbReference>
<dbReference type="Gene3D" id="3.40.120.10">
    <property type="entry name" value="Alpha-D-Glucose-1,6-Bisphosphate, subunit A, domain 3"/>
    <property type="match status" value="2"/>
</dbReference>
<dbReference type="GO" id="GO:0016868">
    <property type="term" value="F:intramolecular phosphotransferase activity"/>
    <property type="evidence" value="ECO:0007669"/>
    <property type="project" value="InterPro"/>
</dbReference>
<comment type="caution">
    <text evidence="9">The sequence shown here is derived from an EMBL/GenBank/DDBJ whole genome shotgun (WGS) entry which is preliminary data.</text>
</comment>
<name>X0V327_9ZZZZ</name>
<feature type="domain" description="Alpha-D-phosphohexomutase alpha/beta/alpha" evidence="7">
    <location>
        <begin position="2"/>
        <end position="126"/>
    </location>
</feature>
<keyword evidence="4" id="KW-0479">Metal-binding</keyword>
<dbReference type="SUPFAM" id="SSF53738">
    <property type="entry name" value="Phosphoglucomutase, first 3 domains"/>
    <property type="match status" value="2"/>
</dbReference>
<reference evidence="9" key="1">
    <citation type="journal article" date="2014" name="Front. Microbiol.">
        <title>High frequency of phylogenetically diverse reductive dehalogenase-homologous genes in deep subseafloor sedimentary metagenomes.</title>
        <authorList>
            <person name="Kawai M."/>
            <person name="Futagami T."/>
            <person name="Toyoda A."/>
            <person name="Takaki Y."/>
            <person name="Nishi S."/>
            <person name="Hori S."/>
            <person name="Arai W."/>
            <person name="Tsubouchi T."/>
            <person name="Morono Y."/>
            <person name="Uchiyama I."/>
            <person name="Ito T."/>
            <person name="Fujiyama A."/>
            <person name="Inagaki F."/>
            <person name="Takami H."/>
        </authorList>
    </citation>
    <scope>NUCLEOTIDE SEQUENCE</scope>
    <source>
        <strain evidence="9">Expedition CK06-06</strain>
    </source>
</reference>
<accession>X0V327</accession>
<dbReference type="PANTHER" id="PTHR43771">
    <property type="entry name" value="PHOSPHOMANNOMUTASE"/>
    <property type="match status" value="1"/>
</dbReference>
<comment type="similarity">
    <text evidence="2">Belongs to the phosphohexose mutase family.</text>
</comment>
<dbReference type="InterPro" id="IPR005845">
    <property type="entry name" value="A-D-PHexomutase_a/b/a-II"/>
</dbReference>
<keyword evidence="3" id="KW-0597">Phosphoprotein</keyword>
<dbReference type="Pfam" id="PF02879">
    <property type="entry name" value="PGM_PMM_II"/>
    <property type="match status" value="1"/>
</dbReference>
<evidence type="ECO:0000256" key="5">
    <source>
        <dbReference type="ARBA" id="ARBA00022842"/>
    </source>
</evidence>
<dbReference type="EMBL" id="BARS01024861">
    <property type="protein sequence ID" value="GAG12519.1"/>
    <property type="molecule type" value="Genomic_DNA"/>
</dbReference>
<protein>
    <recommendedName>
        <fullName evidence="10">Alpha-D-phosphohexomutase alpha/beta/alpha domain-containing protein</fullName>
    </recommendedName>
</protein>
<sequence>MQLFGTSGIRRIADKSLVELALKVGLAVGKVYGNVVVGCDTRTSSDAVKHSFISGLLAAGSKCRDAGVIPTPTLALAAKEFDAGAMITASHNPPEYNGIKLLNPDGSAFDSNQRKQIEDTISSESFSVASWSEIKSSGIHNGAIDKHIERILQDFPGDSKLKVMVDCGCGAASVITPHLLRRLGCEVVTLNCYPSGFFPHAIEPTEANLGDLIRATRELG</sequence>